<keyword evidence="5" id="KW-0067">ATP-binding</keyword>
<accession>A0ABN9XW63</accession>
<dbReference type="Gene3D" id="3.40.50.300">
    <property type="entry name" value="P-loop containing nucleotide triphosphate hydrolases"/>
    <property type="match status" value="2"/>
</dbReference>
<keyword evidence="12" id="KW-1185">Reference proteome</keyword>
<dbReference type="Pfam" id="PF19055">
    <property type="entry name" value="ABC2_membrane_7"/>
    <property type="match status" value="1"/>
</dbReference>
<dbReference type="Pfam" id="PF00005">
    <property type="entry name" value="ABC_tran"/>
    <property type="match status" value="1"/>
</dbReference>
<keyword evidence="7 9" id="KW-0472">Membrane</keyword>
<evidence type="ECO:0000256" key="1">
    <source>
        <dbReference type="ARBA" id="ARBA00004141"/>
    </source>
</evidence>
<dbReference type="SMART" id="SM00382">
    <property type="entry name" value="AAA"/>
    <property type="match status" value="1"/>
</dbReference>
<dbReference type="Pfam" id="PF01061">
    <property type="entry name" value="ABC2_membrane"/>
    <property type="match status" value="1"/>
</dbReference>
<keyword evidence="4" id="KW-0547">Nucleotide-binding</keyword>
<evidence type="ECO:0000256" key="5">
    <source>
        <dbReference type="ARBA" id="ARBA00022840"/>
    </source>
</evidence>
<evidence type="ECO:0000259" key="10">
    <source>
        <dbReference type="PROSITE" id="PS50893"/>
    </source>
</evidence>
<evidence type="ECO:0000256" key="8">
    <source>
        <dbReference type="SAM" id="MobiDB-lite"/>
    </source>
</evidence>
<reference evidence="11" key="1">
    <citation type="submission" date="2023-10" db="EMBL/GenBank/DDBJ databases">
        <authorList>
            <person name="Chen Y."/>
            <person name="Shah S."/>
            <person name="Dougan E. K."/>
            <person name="Thang M."/>
            <person name="Chan C."/>
        </authorList>
    </citation>
    <scope>NUCLEOTIDE SEQUENCE [LARGE SCALE GENOMIC DNA]</scope>
</reference>
<feature type="transmembrane region" description="Helical" evidence="9">
    <location>
        <begin position="493"/>
        <end position="515"/>
    </location>
</feature>
<evidence type="ECO:0000256" key="4">
    <source>
        <dbReference type="ARBA" id="ARBA00022741"/>
    </source>
</evidence>
<dbReference type="InterPro" id="IPR003593">
    <property type="entry name" value="AAA+_ATPase"/>
</dbReference>
<comment type="subcellular location">
    <subcellularLocation>
        <location evidence="1">Membrane</location>
        <topology evidence="1">Multi-pass membrane protein</topology>
    </subcellularLocation>
</comment>
<comment type="caution">
    <text evidence="11">The sequence shown here is derived from an EMBL/GenBank/DDBJ whole genome shotgun (WGS) entry which is preliminary data.</text>
</comment>
<evidence type="ECO:0000313" key="12">
    <source>
        <dbReference type="Proteomes" id="UP001189429"/>
    </source>
</evidence>
<dbReference type="PROSITE" id="PS50893">
    <property type="entry name" value="ABC_TRANSPORTER_2"/>
    <property type="match status" value="1"/>
</dbReference>
<gene>
    <name evidence="11" type="ORF">PCOR1329_LOCUS80395</name>
</gene>
<feature type="transmembrane region" description="Helical" evidence="9">
    <location>
        <begin position="455"/>
        <end position="481"/>
    </location>
</feature>
<feature type="transmembrane region" description="Helical" evidence="9">
    <location>
        <begin position="360"/>
        <end position="379"/>
    </location>
</feature>
<dbReference type="InterPro" id="IPR003439">
    <property type="entry name" value="ABC_transporter-like_ATP-bd"/>
</dbReference>
<dbReference type="EMBL" id="CAUYUJ010021391">
    <property type="protein sequence ID" value="CAK0904346.1"/>
    <property type="molecule type" value="Genomic_DNA"/>
</dbReference>
<keyword evidence="2" id="KW-0813">Transport</keyword>
<organism evidence="11 12">
    <name type="scientific">Prorocentrum cordatum</name>
    <dbReference type="NCBI Taxonomy" id="2364126"/>
    <lineage>
        <taxon>Eukaryota</taxon>
        <taxon>Sar</taxon>
        <taxon>Alveolata</taxon>
        <taxon>Dinophyceae</taxon>
        <taxon>Prorocentrales</taxon>
        <taxon>Prorocentraceae</taxon>
        <taxon>Prorocentrum</taxon>
    </lineage>
</organism>
<dbReference type="InterPro" id="IPR050352">
    <property type="entry name" value="ABCG_transporters"/>
</dbReference>
<dbReference type="PANTHER" id="PTHR48041">
    <property type="entry name" value="ABC TRANSPORTER G FAMILY MEMBER 28"/>
    <property type="match status" value="1"/>
</dbReference>
<feature type="transmembrane region" description="Helical" evidence="9">
    <location>
        <begin position="522"/>
        <end position="540"/>
    </location>
</feature>
<dbReference type="InterPro" id="IPR027417">
    <property type="entry name" value="P-loop_NTPase"/>
</dbReference>
<evidence type="ECO:0000256" key="2">
    <source>
        <dbReference type="ARBA" id="ARBA00022448"/>
    </source>
</evidence>
<dbReference type="CDD" id="cd03213">
    <property type="entry name" value="ABCG_EPDR"/>
    <property type="match status" value="1"/>
</dbReference>
<name>A0ABN9XW63_9DINO</name>
<dbReference type="SUPFAM" id="SSF52540">
    <property type="entry name" value="P-loop containing nucleoside triphosphate hydrolases"/>
    <property type="match status" value="1"/>
</dbReference>
<sequence>MADLRAPLTSPAGSPGEPAADLDVEAMNADANSFGKLLRQASRGSEGERRKGLSMEWRGLSFSVGDKQILKDVTGVLFPGRLTAVLGPSGSGKSTLLNVLAGRQRTTGPTGSAPMTGEVSVGGTAIDVADFKSSIAYVMQDDRSELVGTMLSTLGLNKCADTIVGSALLKGISGGERKRTSVGVELITDPKMFFLDEPLSGLDSFAAYTLVQALKDLALAGVPVLCTVHQPSSEIFAMFDDVIILHDGEVVYHGPVAEFAPHFSRWGKCPANFNPADHVMFLIQKDPDENSTRLREMKDAWLSSDLHGSLCSRIDALRSGGSTPTSALRAAAPRGLPLWRQLAVLTSREFRGTVRNKGILGARFGMSIFLALLYAWLFAGSARNGDDPNVLSSCVPSHFSPPACASDFQAHYGTLVSLSISSMMGSAQPILLSFPSERPVFLREYASQQYSVLPYFVAKTLVEMPVVFISNLMTYLFSYWIMGLQGNFLELTVIGWALGITSSSLALVIGCGVASGEKAIQLAPLALIPQMLFSGLFLPVSKIPTSLQWVKYLCPLKYAINLATMAEFHYIKESMDDCEIHHPQQVCRGLYPGNYLRQDLIENQGVQWSDWVLDVAILTGLFVTFRTISLILLWRKGKYVF</sequence>
<feature type="domain" description="ABC transporter" evidence="10">
    <location>
        <begin position="55"/>
        <end position="272"/>
    </location>
</feature>
<dbReference type="PANTHER" id="PTHR48041:SF139">
    <property type="entry name" value="PROTEIN SCARLET"/>
    <property type="match status" value="1"/>
</dbReference>
<proteinExistence type="predicted"/>
<feature type="transmembrane region" description="Helical" evidence="9">
    <location>
        <begin position="611"/>
        <end position="634"/>
    </location>
</feature>
<feature type="region of interest" description="Disordered" evidence="8">
    <location>
        <begin position="1"/>
        <end position="20"/>
    </location>
</feature>
<keyword evidence="3 9" id="KW-0812">Transmembrane</keyword>
<dbReference type="InterPro" id="IPR043926">
    <property type="entry name" value="ABCG_dom"/>
</dbReference>
<dbReference type="InterPro" id="IPR013525">
    <property type="entry name" value="ABC2_TM"/>
</dbReference>
<keyword evidence="6 9" id="KW-1133">Transmembrane helix</keyword>
<dbReference type="Proteomes" id="UP001189429">
    <property type="component" value="Unassembled WGS sequence"/>
</dbReference>
<evidence type="ECO:0000256" key="6">
    <source>
        <dbReference type="ARBA" id="ARBA00022989"/>
    </source>
</evidence>
<evidence type="ECO:0000256" key="3">
    <source>
        <dbReference type="ARBA" id="ARBA00022692"/>
    </source>
</evidence>
<evidence type="ECO:0000256" key="9">
    <source>
        <dbReference type="SAM" id="Phobius"/>
    </source>
</evidence>
<protein>
    <recommendedName>
        <fullName evidence="10">ABC transporter domain-containing protein</fullName>
    </recommendedName>
</protein>
<evidence type="ECO:0000256" key="7">
    <source>
        <dbReference type="ARBA" id="ARBA00023136"/>
    </source>
</evidence>
<evidence type="ECO:0000313" key="11">
    <source>
        <dbReference type="EMBL" id="CAK0904346.1"/>
    </source>
</evidence>